<keyword evidence="2" id="KW-1185">Reference proteome</keyword>
<evidence type="ECO:0000313" key="1">
    <source>
        <dbReference type="EMBL" id="TSO98532.1"/>
    </source>
</evidence>
<organism evidence="1 2">
    <name type="scientific">Bagarius yarrelli</name>
    <name type="common">Goonch</name>
    <name type="synonym">Bagrus yarrelli</name>
    <dbReference type="NCBI Taxonomy" id="175774"/>
    <lineage>
        <taxon>Eukaryota</taxon>
        <taxon>Metazoa</taxon>
        <taxon>Chordata</taxon>
        <taxon>Craniata</taxon>
        <taxon>Vertebrata</taxon>
        <taxon>Euteleostomi</taxon>
        <taxon>Actinopterygii</taxon>
        <taxon>Neopterygii</taxon>
        <taxon>Teleostei</taxon>
        <taxon>Ostariophysi</taxon>
        <taxon>Siluriformes</taxon>
        <taxon>Sisoridae</taxon>
        <taxon>Sisorinae</taxon>
        <taxon>Bagarius</taxon>
    </lineage>
</organism>
<dbReference type="Proteomes" id="UP000319801">
    <property type="component" value="Unassembled WGS sequence"/>
</dbReference>
<protein>
    <submittedName>
        <fullName evidence="1">Uncharacterized protein</fullName>
    </submittedName>
</protein>
<comment type="caution">
    <text evidence="1">The sequence shown here is derived from an EMBL/GenBank/DDBJ whole genome shotgun (WGS) entry which is preliminary data.</text>
</comment>
<dbReference type="AlphaFoldDB" id="A0A556UFZ1"/>
<evidence type="ECO:0000313" key="2">
    <source>
        <dbReference type="Proteomes" id="UP000319801"/>
    </source>
</evidence>
<gene>
    <name evidence="1" type="ORF">Baya_10614</name>
</gene>
<reference evidence="1 2" key="1">
    <citation type="journal article" date="2019" name="Genome Biol. Evol.">
        <title>Whole-Genome Sequencing of the Giant Devil Catfish, Bagarius yarrelli.</title>
        <authorList>
            <person name="Jiang W."/>
            <person name="Lv Y."/>
            <person name="Cheng L."/>
            <person name="Yang K."/>
            <person name="Chao B."/>
            <person name="Wang X."/>
            <person name="Li Y."/>
            <person name="Pan X."/>
            <person name="You X."/>
            <person name="Zhang Y."/>
            <person name="Yang J."/>
            <person name="Li J."/>
            <person name="Zhang X."/>
            <person name="Liu S."/>
            <person name="Sun C."/>
            <person name="Yang J."/>
            <person name="Shi Q."/>
        </authorList>
    </citation>
    <scope>NUCLEOTIDE SEQUENCE [LARGE SCALE GENOMIC DNA]</scope>
    <source>
        <strain evidence="1">JWS20170419001</strain>
        <tissue evidence="1">Muscle</tissue>
    </source>
</reference>
<accession>A0A556UFZ1</accession>
<dbReference type="EMBL" id="VCAZ01000072">
    <property type="protein sequence ID" value="TSO98532.1"/>
    <property type="molecule type" value="Genomic_DNA"/>
</dbReference>
<name>A0A556UFZ1_BAGYA</name>
<proteinExistence type="predicted"/>
<sequence length="77" mass="8905">MKQMSYIRAKNRESDWNTATCSITGEKTRAKDPPENIWNVLPMVFGTKAKKHFTLGIQKPGFYCFLPEGYKNSTLWC</sequence>